<keyword evidence="14" id="KW-1185">Reference proteome</keyword>
<dbReference type="Pfam" id="PF02391">
    <property type="entry name" value="MoaE"/>
    <property type="match status" value="1"/>
</dbReference>
<accession>A0A917DWI6</accession>
<dbReference type="EC" id="2.8.1.12" evidence="3"/>
<evidence type="ECO:0000256" key="6">
    <source>
        <dbReference type="ARBA" id="ARBA00023150"/>
    </source>
</evidence>
<dbReference type="EMBL" id="BMKK01000013">
    <property type="protein sequence ID" value="GGD78135.1"/>
    <property type="molecule type" value="Genomic_DNA"/>
</dbReference>
<dbReference type="Gene3D" id="3.90.1170.40">
    <property type="entry name" value="Molybdopterin biosynthesis MoaE subunit"/>
    <property type="match status" value="1"/>
</dbReference>
<dbReference type="GO" id="GO:0030366">
    <property type="term" value="F:molybdopterin synthase activity"/>
    <property type="evidence" value="ECO:0007669"/>
    <property type="project" value="UniProtKB-EC"/>
</dbReference>
<proteinExistence type="inferred from homology"/>
<evidence type="ECO:0000256" key="3">
    <source>
        <dbReference type="ARBA" id="ARBA00011950"/>
    </source>
</evidence>
<dbReference type="SUPFAM" id="SSF54690">
    <property type="entry name" value="Molybdopterin synthase subunit MoaE"/>
    <property type="match status" value="1"/>
</dbReference>
<dbReference type="GO" id="GO:0006777">
    <property type="term" value="P:Mo-molybdopterin cofactor biosynthetic process"/>
    <property type="evidence" value="ECO:0007669"/>
    <property type="project" value="UniProtKB-KW"/>
</dbReference>
<keyword evidence="6" id="KW-0501">Molybdenum cofactor biosynthesis</keyword>
<gene>
    <name evidence="13" type="primary">moaE</name>
    <name evidence="13" type="ORF">GCM10011514_47660</name>
</gene>
<evidence type="ECO:0000256" key="10">
    <source>
        <dbReference type="ARBA" id="ARBA00030781"/>
    </source>
</evidence>
<dbReference type="AlphaFoldDB" id="A0A917DWI6"/>
<dbReference type="PANTHER" id="PTHR23404">
    <property type="entry name" value="MOLYBDOPTERIN SYNTHASE RELATED"/>
    <property type="match status" value="1"/>
</dbReference>
<sequence length="141" mass="15617">MNQPIEIILSDKTLNEQACLDFVKTDDSGGIVTFVGTVRNQTKGKRVLRLDFEAYEPMAVSEMKKIAEQAVEKFSLKKIAIYHRVGSLEIGEVPVVIAASAAHRGAAFDACEYAIDTLKETVPIWKKEIFEDGEVWVSATP</sequence>
<comment type="pathway">
    <text evidence="1">Cofactor biosynthesis; molybdopterin biosynthesis.</text>
</comment>
<evidence type="ECO:0000256" key="2">
    <source>
        <dbReference type="ARBA" id="ARBA00005426"/>
    </source>
</evidence>
<evidence type="ECO:0000313" key="14">
    <source>
        <dbReference type="Proteomes" id="UP000609064"/>
    </source>
</evidence>
<dbReference type="RefSeq" id="WP_188770211.1">
    <property type="nucleotide sequence ID" value="NZ_BMKK01000013.1"/>
</dbReference>
<reference evidence="13" key="1">
    <citation type="journal article" date="2014" name="Int. J. Syst. Evol. Microbiol.">
        <title>Complete genome sequence of Corynebacterium casei LMG S-19264T (=DSM 44701T), isolated from a smear-ripened cheese.</title>
        <authorList>
            <consortium name="US DOE Joint Genome Institute (JGI-PGF)"/>
            <person name="Walter F."/>
            <person name="Albersmeier A."/>
            <person name="Kalinowski J."/>
            <person name="Ruckert C."/>
        </authorList>
    </citation>
    <scope>NUCLEOTIDE SEQUENCE</scope>
    <source>
        <strain evidence="13">CGMCC 1.15958</strain>
    </source>
</reference>
<organism evidence="13 14">
    <name type="scientific">Emticicia aquatilis</name>
    <dbReference type="NCBI Taxonomy" id="1537369"/>
    <lineage>
        <taxon>Bacteria</taxon>
        <taxon>Pseudomonadati</taxon>
        <taxon>Bacteroidota</taxon>
        <taxon>Cytophagia</taxon>
        <taxon>Cytophagales</taxon>
        <taxon>Leadbetterellaceae</taxon>
        <taxon>Emticicia</taxon>
    </lineage>
</organism>
<evidence type="ECO:0000256" key="8">
    <source>
        <dbReference type="ARBA" id="ARBA00029745"/>
    </source>
</evidence>
<dbReference type="FunFam" id="3.90.1170.40:FF:000003">
    <property type="entry name" value="Molybdopterin converting factor subunit 2"/>
    <property type="match status" value="1"/>
</dbReference>
<evidence type="ECO:0000256" key="9">
    <source>
        <dbReference type="ARBA" id="ARBA00030407"/>
    </source>
</evidence>
<protein>
    <recommendedName>
        <fullName evidence="4">Molybdopterin synthase catalytic subunit</fullName>
        <ecNumber evidence="3">2.8.1.12</ecNumber>
    </recommendedName>
    <alternativeName>
        <fullName evidence="10">MPT synthase subunit 2</fullName>
    </alternativeName>
    <alternativeName>
        <fullName evidence="8">Molybdenum cofactor biosynthesis protein E</fullName>
    </alternativeName>
    <alternativeName>
        <fullName evidence="9">Molybdopterin-converting factor large subunit</fullName>
    </alternativeName>
    <alternativeName>
        <fullName evidence="11">Molybdopterin-converting factor subunit 2</fullName>
    </alternativeName>
</protein>
<evidence type="ECO:0000256" key="12">
    <source>
        <dbReference type="ARBA" id="ARBA00049878"/>
    </source>
</evidence>
<comment type="catalytic activity">
    <reaction evidence="12">
        <text>2 [molybdopterin-synthase sulfur-carrier protein]-C-terminal-Gly-aminoethanethioate + cyclic pyranopterin phosphate + H2O = molybdopterin + 2 [molybdopterin-synthase sulfur-carrier protein]-C-terminal Gly-Gly + 2 H(+)</text>
        <dbReference type="Rhea" id="RHEA:26333"/>
        <dbReference type="Rhea" id="RHEA-COMP:12202"/>
        <dbReference type="Rhea" id="RHEA-COMP:19907"/>
        <dbReference type="ChEBI" id="CHEBI:15377"/>
        <dbReference type="ChEBI" id="CHEBI:15378"/>
        <dbReference type="ChEBI" id="CHEBI:58698"/>
        <dbReference type="ChEBI" id="CHEBI:59648"/>
        <dbReference type="ChEBI" id="CHEBI:90778"/>
        <dbReference type="ChEBI" id="CHEBI:232372"/>
        <dbReference type="EC" id="2.8.1.12"/>
    </reaction>
</comment>
<dbReference type="Proteomes" id="UP000609064">
    <property type="component" value="Unassembled WGS sequence"/>
</dbReference>
<evidence type="ECO:0000256" key="7">
    <source>
        <dbReference type="ARBA" id="ARBA00026066"/>
    </source>
</evidence>
<comment type="similarity">
    <text evidence="2">Belongs to the MoaE family.</text>
</comment>
<reference evidence="13" key="2">
    <citation type="submission" date="2020-09" db="EMBL/GenBank/DDBJ databases">
        <authorList>
            <person name="Sun Q."/>
            <person name="Zhou Y."/>
        </authorList>
    </citation>
    <scope>NUCLEOTIDE SEQUENCE</scope>
    <source>
        <strain evidence="13">CGMCC 1.15958</strain>
    </source>
</reference>
<dbReference type="InterPro" id="IPR036563">
    <property type="entry name" value="MoaE_sf"/>
</dbReference>
<evidence type="ECO:0000256" key="4">
    <source>
        <dbReference type="ARBA" id="ARBA00013858"/>
    </source>
</evidence>
<comment type="caution">
    <text evidence="13">The sequence shown here is derived from an EMBL/GenBank/DDBJ whole genome shotgun (WGS) entry which is preliminary data.</text>
</comment>
<name>A0A917DWI6_9BACT</name>
<evidence type="ECO:0000256" key="11">
    <source>
        <dbReference type="ARBA" id="ARBA00032474"/>
    </source>
</evidence>
<keyword evidence="5" id="KW-0808">Transferase</keyword>
<dbReference type="InterPro" id="IPR003448">
    <property type="entry name" value="Mopterin_biosynth_MoaE"/>
</dbReference>
<evidence type="ECO:0000256" key="5">
    <source>
        <dbReference type="ARBA" id="ARBA00022679"/>
    </source>
</evidence>
<evidence type="ECO:0000313" key="13">
    <source>
        <dbReference type="EMBL" id="GGD78135.1"/>
    </source>
</evidence>
<dbReference type="CDD" id="cd00756">
    <property type="entry name" value="MoaE"/>
    <property type="match status" value="1"/>
</dbReference>
<evidence type="ECO:0000256" key="1">
    <source>
        <dbReference type="ARBA" id="ARBA00005046"/>
    </source>
</evidence>
<comment type="subunit">
    <text evidence="7">Heterotetramer of 2 MoaD subunits and 2 MoaE subunits. Also stable as homodimer. The enzyme changes between these two forms during catalysis.</text>
</comment>